<reference evidence="2" key="1">
    <citation type="submission" date="2022-11" db="UniProtKB">
        <authorList>
            <consortium name="WormBaseParasite"/>
        </authorList>
    </citation>
    <scope>IDENTIFICATION</scope>
</reference>
<dbReference type="Proteomes" id="UP000887565">
    <property type="component" value="Unplaced"/>
</dbReference>
<protein>
    <submittedName>
        <fullName evidence="2">Uncharacterized protein</fullName>
    </submittedName>
</protein>
<dbReference type="AlphaFoldDB" id="A0A915LE28"/>
<organism evidence="1 2">
    <name type="scientific">Romanomermis culicivorax</name>
    <name type="common">Nematode worm</name>
    <dbReference type="NCBI Taxonomy" id="13658"/>
    <lineage>
        <taxon>Eukaryota</taxon>
        <taxon>Metazoa</taxon>
        <taxon>Ecdysozoa</taxon>
        <taxon>Nematoda</taxon>
        <taxon>Enoplea</taxon>
        <taxon>Dorylaimia</taxon>
        <taxon>Mermithida</taxon>
        <taxon>Mermithoidea</taxon>
        <taxon>Mermithidae</taxon>
        <taxon>Romanomermis</taxon>
    </lineage>
</organism>
<sequence>MTRLLLGIIKQKNLLGILNLKFCEYSPVALFNLSHVSWQVLSPGAEIIQYSAISRTKFRKLLINRANFTKSSINHAIFDSNRYIDK</sequence>
<keyword evidence="1" id="KW-1185">Reference proteome</keyword>
<proteinExistence type="predicted"/>
<accession>A0A915LE28</accession>
<evidence type="ECO:0000313" key="1">
    <source>
        <dbReference type="Proteomes" id="UP000887565"/>
    </source>
</evidence>
<name>A0A915LE28_ROMCU</name>
<dbReference type="WBParaSite" id="nRc.2.0.1.t48096-RA">
    <property type="protein sequence ID" value="nRc.2.0.1.t48096-RA"/>
    <property type="gene ID" value="nRc.2.0.1.g48096"/>
</dbReference>
<evidence type="ECO:0000313" key="2">
    <source>
        <dbReference type="WBParaSite" id="nRc.2.0.1.t48096-RA"/>
    </source>
</evidence>